<keyword evidence="2" id="KW-0694">RNA-binding</keyword>
<keyword evidence="1" id="KW-0963">Cytoplasm</keyword>
<dbReference type="InterPro" id="IPR015946">
    <property type="entry name" value="KH_dom-like_a/b"/>
</dbReference>
<evidence type="ECO:0000256" key="1">
    <source>
        <dbReference type="ARBA" id="ARBA00022490"/>
    </source>
</evidence>
<gene>
    <name evidence="3" type="ORF">METZ01_LOCUS65651</name>
</gene>
<dbReference type="EMBL" id="UINC01004230">
    <property type="protein sequence ID" value="SVA12797.1"/>
    <property type="molecule type" value="Genomic_DNA"/>
</dbReference>
<accession>A0A381TDK2</accession>
<reference evidence="3" key="1">
    <citation type="submission" date="2018-05" db="EMBL/GenBank/DDBJ databases">
        <authorList>
            <person name="Lanie J.A."/>
            <person name="Ng W.-L."/>
            <person name="Kazmierczak K.M."/>
            <person name="Andrzejewski T.M."/>
            <person name="Davidsen T.M."/>
            <person name="Wayne K.J."/>
            <person name="Tettelin H."/>
            <person name="Glass J.I."/>
            <person name="Rusch D."/>
            <person name="Podicherti R."/>
            <person name="Tsui H.-C.T."/>
            <person name="Winkler M.E."/>
        </authorList>
    </citation>
    <scope>NUCLEOTIDE SEQUENCE</scope>
</reference>
<evidence type="ECO:0008006" key="4">
    <source>
        <dbReference type="Google" id="ProtNLM"/>
    </source>
</evidence>
<feature type="non-terminal residue" evidence="3">
    <location>
        <position position="1"/>
    </location>
</feature>
<evidence type="ECO:0000313" key="3">
    <source>
        <dbReference type="EMBL" id="SVA12797.1"/>
    </source>
</evidence>
<name>A0A381TDK2_9ZZZZ</name>
<dbReference type="GO" id="GO:0003723">
    <property type="term" value="F:RNA binding"/>
    <property type="evidence" value="ECO:0007669"/>
    <property type="project" value="UniProtKB-KW"/>
</dbReference>
<dbReference type="Gene3D" id="3.30.300.20">
    <property type="match status" value="1"/>
</dbReference>
<dbReference type="Pfam" id="PF13083">
    <property type="entry name" value="KH_KhpA-B"/>
    <property type="match status" value="1"/>
</dbReference>
<evidence type="ECO:0000256" key="2">
    <source>
        <dbReference type="ARBA" id="ARBA00022884"/>
    </source>
</evidence>
<dbReference type="HAMAP" id="MF_00088">
    <property type="entry name" value="KhpA"/>
    <property type="match status" value="1"/>
</dbReference>
<proteinExistence type="inferred from homology"/>
<dbReference type="PANTHER" id="PTHR34654">
    <property type="entry name" value="UPF0109 PROTEIN SCO5592"/>
    <property type="match status" value="1"/>
</dbReference>
<dbReference type="PANTHER" id="PTHR34654:SF1">
    <property type="entry name" value="RNA-BINDING PROTEIN KHPA"/>
    <property type="match status" value="1"/>
</dbReference>
<sequence length="85" mass="8939">VTRAAAVVEVVVQALADNVEAVTVREVQRGEAKTIEVTTGPGDLGRMIGRQGRMAAAIRTMAAIATEVDGSNVTVEFRDDLIEDG</sequence>
<dbReference type="InterPro" id="IPR020627">
    <property type="entry name" value="KhpA"/>
</dbReference>
<dbReference type="AlphaFoldDB" id="A0A381TDK2"/>
<organism evidence="3">
    <name type="scientific">marine metagenome</name>
    <dbReference type="NCBI Taxonomy" id="408172"/>
    <lineage>
        <taxon>unclassified sequences</taxon>
        <taxon>metagenomes</taxon>
        <taxon>ecological metagenomes</taxon>
    </lineage>
</organism>
<protein>
    <recommendedName>
        <fullName evidence="4">KH domain-containing protein</fullName>
    </recommendedName>
</protein>